<dbReference type="Gramene" id="ONH94347">
    <property type="protein sequence ID" value="ONH94347"/>
    <property type="gene ID" value="PRUPE_7G012200"/>
</dbReference>
<sequence length="85" mass="9762">MLSSCLTGLEVMSRTLSERMHACLQAGVLYLGKREKVPIMSFFIVLWMQSHGPICSGKQVFSWELPKWSWVIILTYCLRPTGKRV</sequence>
<dbReference type="EMBL" id="CM007657">
    <property type="protein sequence ID" value="ONH94347.1"/>
    <property type="molecule type" value="Genomic_DNA"/>
</dbReference>
<gene>
    <name evidence="1" type="ORF">PRUPE_7G012200</name>
</gene>
<protein>
    <submittedName>
        <fullName evidence="1">Uncharacterized protein</fullName>
    </submittedName>
</protein>
<evidence type="ECO:0000313" key="1">
    <source>
        <dbReference type="EMBL" id="ONH94347.1"/>
    </source>
</evidence>
<evidence type="ECO:0000313" key="2">
    <source>
        <dbReference type="Proteomes" id="UP000006882"/>
    </source>
</evidence>
<name>A0A251N4T9_PRUPE</name>
<dbReference type="AlphaFoldDB" id="A0A251N4T9"/>
<keyword evidence="2" id="KW-1185">Reference proteome</keyword>
<proteinExistence type="predicted"/>
<reference evidence="1 2" key="1">
    <citation type="journal article" date="2013" name="Nat. Genet.">
        <title>The high-quality draft genome of peach (Prunus persica) identifies unique patterns of genetic diversity, domestication and genome evolution.</title>
        <authorList>
            <consortium name="International Peach Genome Initiative"/>
            <person name="Verde I."/>
            <person name="Abbott A.G."/>
            <person name="Scalabrin S."/>
            <person name="Jung S."/>
            <person name="Shu S."/>
            <person name="Marroni F."/>
            <person name="Zhebentyayeva T."/>
            <person name="Dettori M.T."/>
            <person name="Grimwood J."/>
            <person name="Cattonaro F."/>
            <person name="Zuccolo A."/>
            <person name="Rossini L."/>
            <person name="Jenkins J."/>
            <person name="Vendramin E."/>
            <person name="Meisel L.A."/>
            <person name="Decroocq V."/>
            <person name="Sosinski B."/>
            <person name="Prochnik S."/>
            <person name="Mitros T."/>
            <person name="Policriti A."/>
            <person name="Cipriani G."/>
            <person name="Dondini L."/>
            <person name="Ficklin S."/>
            <person name="Goodstein D.M."/>
            <person name="Xuan P."/>
            <person name="Del Fabbro C."/>
            <person name="Aramini V."/>
            <person name="Copetti D."/>
            <person name="Gonzalez S."/>
            <person name="Horner D.S."/>
            <person name="Falchi R."/>
            <person name="Lucas S."/>
            <person name="Mica E."/>
            <person name="Maldonado J."/>
            <person name="Lazzari B."/>
            <person name="Bielenberg D."/>
            <person name="Pirona R."/>
            <person name="Miculan M."/>
            <person name="Barakat A."/>
            <person name="Testolin R."/>
            <person name="Stella A."/>
            <person name="Tartarini S."/>
            <person name="Tonutti P."/>
            <person name="Arus P."/>
            <person name="Orellana A."/>
            <person name="Wells C."/>
            <person name="Main D."/>
            <person name="Vizzotto G."/>
            <person name="Silva H."/>
            <person name="Salamini F."/>
            <person name="Schmutz J."/>
            <person name="Morgante M."/>
            <person name="Rokhsar D.S."/>
        </authorList>
    </citation>
    <scope>NUCLEOTIDE SEQUENCE [LARGE SCALE GENOMIC DNA]</scope>
    <source>
        <strain evidence="2">cv. Nemared</strain>
    </source>
</reference>
<dbReference type="Proteomes" id="UP000006882">
    <property type="component" value="Chromosome G7"/>
</dbReference>
<organism evidence="1 2">
    <name type="scientific">Prunus persica</name>
    <name type="common">Peach</name>
    <name type="synonym">Amygdalus persica</name>
    <dbReference type="NCBI Taxonomy" id="3760"/>
    <lineage>
        <taxon>Eukaryota</taxon>
        <taxon>Viridiplantae</taxon>
        <taxon>Streptophyta</taxon>
        <taxon>Embryophyta</taxon>
        <taxon>Tracheophyta</taxon>
        <taxon>Spermatophyta</taxon>
        <taxon>Magnoliopsida</taxon>
        <taxon>eudicotyledons</taxon>
        <taxon>Gunneridae</taxon>
        <taxon>Pentapetalae</taxon>
        <taxon>rosids</taxon>
        <taxon>fabids</taxon>
        <taxon>Rosales</taxon>
        <taxon>Rosaceae</taxon>
        <taxon>Amygdaloideae</taxon>
        <taxon>Amygdaleae</taxon>
        <taxon>Prunus</taxon>
    </lineage>
</organism>
<accession>A0A251N4T9</accession>